<dbReference type="AlphaFoldDB" id="Q6R558"/>
<dbReference type="Pfam" id="PF00089">
    <property type="entry name" value="Trypsin"/>
    <property type="match status" value="1"/>
</dbReference>
<evidence type="ECO:0000256" key="3">
    <source>
        <dbReference type="ARBA" id="ARBA00022670"/>
    </source>
</evidence>
<evidence type="ECO:0000313" key="11">
    <source>
        <dbReference type="EMBL" id="AAR98921.2"/>
    </source>
</evidence>
<keyword evidence="3" id="KW-0645">Protease</keyword>
<keyword evidence="2" id="KW-0964">Secreted</keyword>
<dbReference type="EMBL" id="AY513652">
    <property type="protein sequence ID" value="AAR98921.2"/>
    <property type="molecule type" value="mRNA"/>
</dbReference>
<dbReference type="Gene3D" id="2.60.120.290">
    <property type="entry name" value="Spermadhesin, CUB domain"/>
    <property type="match status" value="1"/>
</dbReference>
<keyword evidence="8" id="KW-0732">Signal</keyword>
<dbReference type="PROSITE" id="PS00134">
    <property type="entry name" value="TRYPSIN_HIS"/>
    <property type="match status" value="1"/>
</dbReference>
<evidence type="ECO:0000259" key="9">
    <source>
        <dbReference type="PROSITE" id="PS01180"/>
    </source>
</evidence>
<keyword evidence="6" id="KW-1015">Disulfide bond</keyword>
<proteinExistence type="evidence at transcript level"/>
<keyword evidence="4" id="KW-0378">Hydrolase</keyword>
<feature type="signal peptide" evidence="8">
    <location>
        <begin position="1"/>
        <end position="18"/>
    </location>
</feature>
<feature type="domain" description="Peptidase S1" evidence="10">
    <location>
        <begin position="155"/>
        <end position="388"/>
    </location>
</feature>
<evidence type="ECO:0000259" key="10">
    <source>
        <dbReference type="PROSITE" id="PS50240"/>
    </source>
</evidence>
<dbReference type="MEROPS" id="S01.492"/>
<dbReference type="Gene3D" id="2.40.10.10">
    <property type="entry name" value="Trypsin-like serine proteases"/>
    <property type="match status" value="1"/>
</dbReference>
<dbReference type="InterPro" id="IPR001314">
    <property type="entry name" value="Peptidase_S1A"/>
</dbReference>
<evidence type="ECO:0000256" key="8">
    <source>
        <dbReference type="SAM" id="SignalP"/>
    </source>
</evidence>
<reference evidence="11" key="1">
    <citation type="journal article" date="2005" name="Insect Biochem. Mol. Biol.">
        <title>Characterization of cDNAs encoding three trypsin-like proteinases and mRNA quantitative analysis in Bt-resistant and -susceptible strains of Ostrinia nubilalis.</title>
        <authorList>
            <person name="Li H."/>
            <person name="Oppert B."/>
            <person name="Higgins R.A."/>
            <person name="Huang F."/>
            <person name="Buschman L.L."/>
            <person name="Gao J.R."/>
            <person name="Zhu K.Y."/>
        </authorList>
    </citation>
    <scope>NUCLEOTIDE SEQUENCE</scope>
    <source>
        <strain evidence="11">Lab</strain>
    </source>
</reference>
<organism evidence="11">
    <name type="scientific">Ostrinia nubilalis</name>
    <name type="common">European corn borer</name>
    <name type="synonym">Pyralis nubilalis</name>
    <dbReference type="NCBI Taxonomy" id="29057"/>
    <lineage>
        <taxon>Eukaryota</taxon>
        <taxon>Metazoa</taxon>
        <taxon>Ecdysozoa</taxon>
        <taxon>Arthropoda</taxon>
        <taxon>Hexapoda</taxon>
        <taxon>Insecta</taxon>
        <taxon>Pterygota</taxon>
        <taxon>Neoptera</taxon>
        <taxon>Endopterygota</taxon>
        <taxon>Lepidoptera</taxon>
        <taxon>Glossata</taxon>
        <taxon>Ditrysia</taxon>
        <taxon>Pyraloidea</taxon>
        <taxon>Crambidae</taxon>
        <taxon>Pyraustinae</taxon>
        <taxon>Ostrinia</taxon>
    </lineage>
</organism>
<dbReference type="Pfam" id="PF00431">
    <property type="entry name" value="CUB"/>
    <property type="match status" value="1"/>
</dbReference>
<comment type="caution">
    <text evidence="7">Lacks conserved residue(s) required for the propagation of feature annotation.</text>
</comment>
<dbReference type="GO" id="GO:0005576">
    <property type="term" value="C:extracellular region"/>
    <property type="evidence" value="ECO:0007669"/>
    <property type="project" value="UniProtKB-SubCell"/>
</dbReference>
<dbReference type="PROSITE" id="PS50240">
    <property type="entry name" value="TRYPSIN_DOM"/>
    <property type="match status" value="1"/>
</dbReference>
<dbReference type="PROSITE" id="PS01180">
    <property type="entry name" value="CUB"/>
    <property type="match status" value="1"/>
</dbReference>
<dbReference type="PANTHER" id="PTHR24252:SF7">
    <property type="entry name" value="HYALIN"/>
    <property type="match status" value="1"/>
</dbReference>
<evidence type="ECO:0000256" key="1">
    <source>
        <dbReference type="ARBA" id="ARBA00004613"/>
    </source>
</evidence>
<dbReference type="InterPro" id="IPR001254">
    <property type="entry name" value="Trypsin_dom"/>
</dbReference>
<dbReference type="InterPro" id="IPR035914">
    <property type="entry name" value="Sperma_CUB_dom_sf"/>
</dbReference>
<dbReference type="GO" id="GO:0004252">
    <property type="term" value="F:serine-type endopeptidase activity"/>
    <property type="evidence" value="ECO:0007669"/>
    <property type="project" value="InterPro"/>
</dbReference>
<keyword evidence="5" id="KW-0720">Serine protease</keyword>
<evidence type="ECO:0000256" key="4">
    <source>
        <dbReference type="ARBA" id="ARBA00022801"/>
    </source>
</evidence>
<evidence type="ECO:0000256" key="5">
    <source>
        <dbReference type="ARBA" id="ARBA00022825"/>
    </source>
</evidence>
<comment type="subcellular location">
    <subcellularLocation>
        <location evidence="1">Secreted</location>
    </subcellularLocation>
</comment>
<dbReference type="InterPro" id="IPR043504">
    <property type="entry name" value="Peptidase_S1_PA_chymotrypsin"/>
</dbReference>
<evidence type="ECO:0000256" key="7">
    <source>
        <dbReference type="PROSITE-ProRule" id="PRU00059"/>
    </source>
</evidence>
<dbReference type="FunFam" id="2.40.10.10:FF:000015">
    <property type="entry name" value="Atrial natriuretic peptide-converting enzyme"/>
    <property type="match status" value="1"/>
</dbReference>
<evidence type="ECO:0000256" key="2">
    <source>
        <dbReference type="ARBA" id="ARBA00022525"/>
    </source>
</evidence>
<sequence length="395" mass="42189">MWISLAFALVLTIGTSSAQDANCDFVSNVQAGQSYYVYSPNYPQNYRPGVQCRWVGICPSGYNCRLDCNDISLPQTSGCSLDRLLISKSGDPQLTSADYYCGTGTVTAVSTGQRISVGLITSTQSPGGRFMCQLTAQAATTNPTCSCGYKKTNRIVGGQQTGVNEFPMMAGLAHKDIAQIKCGAVIISKRYVMTAAHCLTGQSLSNLAIIVGEHDVTVGDSPATQGFQVISAIIHPNYTPSNYDYDIAILKTNADITFSDRVGPVCLPFKFVNTDFTGSKLTILGWGTQFPGGPTSNYLQKVDVDVISQTSCRNVVPTLTARQICTYTPGKDACQDDSGGPLLYTDSSNGLLYSIGIVSNGRFCAGANQPGVNTRVPALLSWIQTNTPDASYCYK</sequence>
<dbReference type="InterPro" id="IPR018114">
    <property type="entry name" value="TRYPSIN_HIS"/>
</dbReference>
<protein>
    <submittedName>
        <fullName evidence="11">Trypsin-like proteinase T2b</fullName>
    </submittedName>
</protein>
<dbReference type="CDD" id="cd00190">
    <property type="entry name" value="Tryp_SPc"/>
    <property type="match status" value="1"/>
</dbReference>
<feature type="chain" id="PRO_5004279136" evidence="8">
    <location>
        <begin position="19"/>
        <end position="395"/>
    </location>
</feature>
<dbReference type="PANTHER" id="PTHR24252">
    <property type="entry name" value="ACROSIN-RELATED"/>
    <property type="match status" value="1"/>
</dbReference>
<dbReference type="SUPFAM" id="SSF50494">
    <property type="entry name" value="Trypsin-like serine proteases"/>
    <property type="match status" value="1"/>
</dbReference>
<accession>Q6R558</accession>
<dbReference type="SUPFAM" id="SSF49854">
    <property type="entry name" value="Spermadhesin, CUB domain"/>
    <property type="match status" value="1"/>
</dbReference>
<reference evidence="11" key="2">
    <citation type="submission" date="2012-08" db="EMBL/GenBank/DDBJ databases">
        <authorList>
            <person name="Li H."/>
            <person name="Oppert B."/>
            <person name="Zhu K.Y."/>
            <person name="Higgins R.A."/>
            <person name="Huang F."/>
            <person name="Buschman L.L."/>
        </authorList>
    </citation>
    <scope>NUCLEOTIDE SEQUENCE</scope>
    <source>
        <strain evidence="11">Lab</strain>
    </source>
</reference>
<dbReference type="InterPro" id="IPR009003">
    <property type="entry name" value="Peptidase_S1_PA"/>
</dbReference>
<name>Q6R558_OSTNU</name>
<dbReference type="GO" id="GO:0006508">
    <property type="term" value="P:proteolysis"/>
    <property type="evidence" value="ECO:0007669"/>
    <property type="project" value="UniProtKB-KW"/>
</dbReference>
<dbReference type="InterPro" id="IPR000859">
    <property type="entry name" value="CUB_dom"/>
</dbReference>
<evidence type="ECO:0000256" key="6">
    <source>
        <dbReference type="ARBA" id="ARBA00023157"/>
    </source>
</evidence>
<dbReference type="PRINTS" id="PR00722">
    <property type="entry name" value="CHYMOTRYPSIN"/>
</dbReference>
<dbReference type="CDD" id="cd00041">
    <property type="entry name" value="CUB"/>
    <property type="match status" value="1"/>
</dbReference>
<feature type="domain" description="CUB" evidence="9">
    <location>
        <begin position="23"/>
        <end position="137"/>
    </location>
</feature>
<dbReference type="SMART" id="SM00020">
    <property type="entry name" value="Tryp_SPc"/>
    <property type="match status" value="1"/>
</dbReference>